<feature type="transmembrane region" description="Helical" evidence="6">
    <location>
        <begin position="20"/>
        <end position="41"/>
    </location>
</feature>
<dbReference type="InterPro" id="IPR003838">
    <property type="entry name" value="ABC3_permease_C"/>
</dbReference>
<evidence type="ECO:0000259" key="7">
    <source>
        <dbReference type="Pfam" id="PF02687"/>
    </source>
</evidence>
<feature type="transmembrane region" description="Helical" evidence="6">
    <location>
        <begin position="649"/>
        <end position="673"/>
    </location>
</feature>
<protein>
    <submittedName>
        <fullName evidence="8">FtsX-like permease family protein</fullName>
    </submittedName>
</protein>
<comment type="caution">
    <text evidence="8">The sequence shown here is derived from an EMBL/GenBank/DDBJ whole genome shotgun (WGS) entry which is preliminary data.</text>
</comment>
<comment type="subcellular location">
    <subcellularLocation>
        <location evidence="1">Cell membrane</location>
        <topology evidence="1">Multi-pass membrane protein</topology>
    </subcellularLocation>
</comment>
<organism evidence="8 9">
    <name type="scientific">Paenibacillus alvei</name>
    <name type="common">Bacillus alvei</name>
    <dbReference type="NCBI Taxonomy" id="44250"/>
    <lineage>
        <taxon>Bacteria</taxon>
        <taxon>Bacillati</taxon>
        <taxon>Bacillota</taxon>
        <taxon>Bacilli</taxon>
        <taxon>Bacillales</taxon>
        <taxon>Paenibacillaceae</taxon>
        <taxon>Paenibacillus</taxon>
    </lineage>
</organism>
<feature type="transmembrane region" description="Helical" evidence="6">
    <location>
        <begin position="705"/>
        <end position="728"/>
    </location>
</feature>
<evidence type="ECO:0000256" key="6">
    <source>
        <dbReference type="SAM" id="Phobius"/>
    </source>
</evidence>
<dbReference type="EMBL" id="JAMDLY010000010">
    <property type="protein sequence ID" value="MCY9529693.1"/>
    <property type="molecule type" value="Genomic_DNA"/>
</dbReference>
<reference evidence="8 9" key="1">
    <citation type="submission" date="2022-05" db="EMBL/GenBank/DDBJ databases">
        <title>Genome Sequencing of Bee-Associated Microbes.</title>
        <authorList>
            <person name="Dunlap C."/>
        </authorList>
    </citation>
    <scope>NUCLEOTIDE SEQUENCE [LARGE SCALE GENOMIC DNA]</scope>
    <source>
        <strain evidence="8 9">NRRL NRS-750</strain>
    </source>
</reference>
<feature type="transmembrane region" description="Helical" evidence="6">
    <location>
        <begin position="430"/>
        <end position="451"/>
    </location>
</feature>
<feature type="transmembrane region" description="Helical" evidence="6">
    <location>
        <begin position="318"/>
        <end position="339"/>
    </location>
</feature>
<evidence type="ECO:0000256" key="1">
    <source>
        <dbReference type="ARBA" id="ARBA00004651"/>
    </source>
</evidence>
<proteinExistence type="predicted"/>
<evidence type="ECO:0000313" key="9">
    <source>
        <dbReference type="Proteomes" id="UP001527090"/>
    </source>
</evidence>
<evidence type="ECO:0000256" key="3">
    <source>
        <dbReference type="ARBA" id="ARBA00022692"/>
    </source>
</evidence>
<feature type="transmembrane region" description="Helical" evidence="6">
    <location>
        <begin position="748"/>
        <end position="769"/>
    </location>
</feature>
<accession>A0ABT4E7H8</accession>
<feature type="transmembrane region" description="Helical" evidence="6">
    <location>
        <begin position="261"/>
        <end position="286"/>
    </location>
</feature>
<gene>
    <name evidence="8" type="ORF">M5X04_10155</name>
</gene>
<evidence type="ECO:0000313" key="8">
    <source>
        <dbReference type="EMBL" id="MCY9529693.1"/>
    </source>
</evidence>
<name>A0ABT4E7H8_PAEAL</name>
<evidence type="ECO:0000256" key="5">
    <source>
        <dbReference type="ARBA" id="ARBA00023136"/>
    </source>
</evidence>
<dbReference type="Pfam" id="PF02687">
    <property type="entry name" value="FtsX"/>
    <property type="match status" value="2"/>
</dbReference>
<keyword evidence="4 6" id="KW-1133">Transmembrane helix</keyword>
<evidence type="ECO:0000256" key="4">
    <source>
        <dbReference type="ARBA" id="ARBA00022989"/>
    </source>
</evidence>
<feature type="domain" description="ABC3 transporter permease C-terminal" evidence="7">
    <location>
        <begin position="268"/>
        <end position="385"/>
    </location>
</feature>
<feature type="transmembrane region" description="Helical" evidence="6">
    <location>
        <begin position="351"/>
        <end position="377"/>
    </location>
</feature>
<dbReference type="PANTHER" id="PTHR30287">
    <property type="entry name" value="MEMBRANE COMPONENT OF PREDICTED ABC SUPERFAMILY METABOLITE UPTAKE TRANSPORTER"/>
    <property type="match status" value="1"/>
</dbReference>
<evidence type="ECO:0000256" key="2">
    <source>
        <dbReference type="ARBA" id="ARBA00022475"/>
    </source>
</evidence>
<dbReference type="RefSeq" id="WP_268632038.1">
    <property type="nucleotide sequence ID" value="NZ_JAMDLY010000010.1"/>
</dbReference>
<feature type="domain" description="ABC3 transporter permease C-terminal" evidence="7">
    <location>
        <begin position="656"/>
        <end position="776"/>
    </location>
</feature>
<keyword evidence="9" id="KW-1185">Reference proteome</keyword>
<dbReference type="PANTHER" id="PTHR30287:SF2">
    <property type="entry name" value="BLL1001 PROTEIN"/>
    <property type="match status" value="1"/>
</dbReference>
<keyword evidence="5 6" id="KW-0472">Membrane</keyword>
<dbReference type="InterPro" id="IPR038766">
    <property type="entry name" value="Membrane_comp_ABC_pdt"/>
</dbReference>
<dbReference type="Proteomes" id="UP001527090">
    <property type="component" value="Unassembled WGS sequence"/>
</dbReference>
<feature type="transmembrane region" description="Helical" evidence="6">
    <location>
        <begin position="292"/>
        <end position="311"/>
    </location>
</feature>
<keyword evidence="3 6" id="KW-0812">Transmembrane</keyword>
<keyword evidence="2" id="KW-1003">Cell membrane</keyword>
<sequence length="782" mass="84753">MNVLQLAAANLKKSKSAALFLFILMLIAGLLLNIGLTAMSVMNHFYENKVRELRDPHVSIAMNSASFKVAYGDFLASYSGVREMETEQVILLSTSTIPFYENDSGFGIRTMLLNADAARSIAPVKLIESASTGSGEGIYVPYSWKVRNGYQLGDNLTITYRGKAYTYRITGVFESTLMGSSRMNMLKFYLPDAAYRQFTRAVGPEAQGTLMSAILSDNKQSGAVLKNYHRQFPHSNEVIIPSFWAADTETAKDGGAFIVNFISMILAAFAAVIVLVSLIVIAFRIWDSIEDGIVNIGVLQAMGYTSLQIILSYVVQFSLIALAGSATGVVVSCTMLPAYGQVVSTLTGLIWRGGAIAGVSLTSIATVTLLVCTVALLSAARIRRLHPAVALRGGLMTHHFKRNFFPLDQTKGRLQWVHACKAMMANGRQILLIGSIMAAITFASVFSVVLYSNIAGDKVAFYQVLGSEMPDVGIQVQTGKDSLQLLAGIRQMTGVSKAVIMDSIIMAIQGQIVNTEISDQFEMLNNQTVYEGRYPLYDNEVAITGGLARLLGKTIGDSIKLEAGNTSYSFLITGLSQSFSAGGKGASLTLSGVHHLIPGLKEMSVNVYLKGVSKSDFIQNVKAEYGDMIWSVTNVDESQESGMQVYNSAVFAVMTIILAITVLVVVLILYLVIRTAVLKRRRELGILQAAGYTTFQLMTQVTLSIMPIAIVGIICGGVLGGLYTNVILELLLTDAGIFKVRFVVHVPLVAFLCMAIIALSFLVSLLAAYRIRKITPYCLITE</sequence>